<sequence length="46" mass="4949">MSFLKSLFGKDSSQKSACCDIKIVEVKPDTAAASENQTAPSQTEKK</sequence>
<reference evidence="1 2" key="1">
    <citation type="submission" date="2021-01" db="EMBL/GenBank/DDBJ databases">
        <title>Tumebacillus sp. strain ITR2 16S ribosomal RNA gene Genome sequencing and assembly.</title>
        <authorList>
            <person name="Kang M."/>
        </authorList>
    </citation>
    <scope>NUCLEOTIDE SEQUENCE [LARGE SCALE GENOMIC DNA]</scope>
    <source>
        <strain evidence="1 2">ITR2</strain>
    </source>
</reference>
<keyword evidence="2" id="KW-1185">Reference proteome</keyword>
<accession>A0ABS1JHF2</accession>
<dbReference type="Proteomes" id="UP000602284">
    <property type="component" value="Unassembled WGS sequence"/>
</dbReference>
<protein>
    <submittedName>
        <fullName evidence="1">Uncharacterized protein</fullName>
    </submittedName>
</protein>
<evidence type="ECO:0000313" key="2">
    <source>
        <dbReference type="Proteomes" id="UP000602284"/>
    </source>
</evidence>
<gene>
    <name evidence="1" type="ORF">JJB07_21340</name>
</gene>
<name>A0ABS1JHF2_9BACL</name>
<organism evidence="1 2">
    <name type="scientific">Tumebacillus amylolyticus</name>
    <dbReference type="NCBI Taxonomy" id="2801339"/>
    <lineage>
        <taxon>Bacteria</taxon>
        <taxon>Bacillati</taxon>
        <taxon>Bacillota</taxon>
        <taxon>Bacilli</taxon>
        <taxon>Bacillales</taxon>
        <taxon>Alicyclobacillaceae</taxon>
        <taxon>Tumebacillus</taxon>
    </lineage>
</organism>
<comment type="caution">
    <text evidence="1">The sequence shown here is derived from an EMBL/GenBank/DDBJ whole genome shotgun (WGS) entry which is preliminary data.</text>
</comment>
<dbReference type="RefSeq" id="WP_201638137.1">
    <property type="nucleotide sequence ID" value="NZ_JAEQNB010000008.1"/>
</dbReference>
<proteinExistence type="predicted"/>
<dbReference type="EMBL" id="JAEQNB010000008">
    <property type="protein sequence ID" value="MBL0389143.1"/>
    <property type="molecule type" value="Genomic_DNA"/>
</dbReference>
<evidence type="ECO:0000313" key="1">
    <source>
        <dbReference type="EMBL" id="MBL0389143.1"/>
    </source>
</evidence>